<evidence type="ECO:0000256" key="2">
    <source>
        <dbReference type="ARBA" id="ARBA00023043"/>
    </source>
</evidence>
<dbReference type="AlphaFoldDB" id="A0A9P4LCV7"/>
<dbReference type="InterPro" id="IPR036770">
    <property type="entry name" value="Ankyrin_rpt-contain_sf"/>
</dbReference>
<dbReference type="PROSITE" id="PS50088">
    <property type="entry name" value="ANK_REPEAT"/>
    <property type="match status" value="4"/>
</dbReference>
<dbReference type="OrthoDB" id="195446at2759"/>
<feature type="repeat" description="ANK" evidence="3">
    <location>
        <begin position="603"/>
        <end position="635"/>
    </location>
</feature>
<evidence type="ECO:0000256" key="3">
    <source>
        <dbReference type="PROSITE-ProRule" id="PRU00023"/>
    </source>
</evidence>
<dbReference type="PANTHER" id="PTHR24198">
    <property type="entry name" value="ANKYRIN REPEAT AND PROTEIN KINASE DOMAIN-CONTAINING PROTEIN"/>
    <property type="match status" value="1"/>
</dbReference>
<dbReference type="Gene3D" id="1.25.40.20">
    <property type="entry name" value="Ankyrin repeat-containing domain"/>
    <property type="match status" value="1"/>
</dbReference>
<dbReference type="PANTHER" id="PTHR24198:SF165">
    <property type="entry name" value="ANKYRIN REPEAT-CONTAINING PROTEIN-RELATED"/>
    <property type="match status" value="1"/>
</dbReference>
<dbReference type="Pfam" id="PF00023">
    <property type="entry name" value="Ank"/>
    <property type="match status" value="2"/>
</dbReference>
<dbReference type="InterPro" id="IPR011990">
    <property type="entry name" value="TPR-like_helical_dom_sf"/>
</dbReference>
<gene>
    <name evidence="6" type="ORF">K460DRAFT_415889</name>
</gene>
<dbReference type="Gene3D" id="1.25.40.10">
    <property type="entry name" value="Tetratricopeptide repeat domain"/>
    <property type="match status" value="1"/>
</dbReference>
<dbReference type="Pfam" id="PF12796">
    <property type="entry name" value="Ank_2"/>
    <property type="match status" value="1"/>
</dbReference>
<feature type="repeat" description="ANK" evidence="3">
    <location>
        <begin position="670"/>
        <end position="702"/>
    </location>
</feature>
<evidence type="ECO:0000256" key="1">
    <source>
        <dbReference type="ARBA" id="ARBA00022737"/>
    </source>
</evidence>
<evidence type="ECO:0008006" key="8">
    <source>
        <dbReference type="Google" id="ProtNLM"/>
    </source>
</evidence>
<evidence type="ECO:0000313" key="6">
    <source>
        <dbReference type="EMBL" id="KAF1849544.1"/>
    </source>
</evidence>
<feature type="coiled-coil region" evidence="4">
    <location>
        <begin position="13"/>
        <end position="50"/>
    </location>
</feature>
<dbReference type="RefSeq" id="XP_040792107.1">
    <property type="nucleotide sequence ID" value="XM_040937765.1"/>
</dbReference>
<reference evidence="6" key="1">
    <citation type="submission" date="2020-01" db="EMBL/GenBank/DDBJ databases">
        <authorList>
            <consortium name="DOE Joint Genome Institute"/>
            <person name="Haridas S."/>
            <person name="Albert R."/>
            <person name="Binder M."/>
            <person name="Bloem J."/>
            <person name="Labutti K."/>
            <person name="Salamov A."/>
            <person name="Andreopoulos B."/>
            <person name="Baker S.E."/>
            <person name="Barry K."/>
            <person name="Bills G."/>
            <person name="Bluhm B.H."/>
            <person name="Cannon C."/>
            <person name="Castanera R."/>
            <person name="Culley D.E."/>
            <person name="Daum C."/>
            <person name="Ezra D."/>
            <person name="Gonzalez J.B."/>
            <person name="Henrissat B."/>
            <person name="Kuo A."/>
            <person name="Liang C."/>
            <person name="Lipzen A."/>
            <person name="Lutzoni F."/>
            <person name="Magnuson J."/>
            <person name="Mondo S."/>
            <person name="Nolan M."/>
            <person name="Ohm R."/>
            <person name="Pangilinan J."/>
            <person name="Park H.-J."/>
            <person name="Ramirez L."/>
            <person name="Alfaro M."/>
            <person name="Sun H."/>
            <person name="Tritt A."/>
            <person name="Yoshinaga Y."/>
            <person name="Zwiers L.-H."/>
            <person name="Turgeon B.G."/>
            <person name="Goodwin S.B."/>
            <person name="Spatafora J.W."/>
            <person name="Crous P.W."/>
            <person name="Grigoriev I.V."/>
        </authorList>
    </citation>
    <scope>NUCLEOTIDE SEQUENCE</scope>
    <source>
        <strain evidence="6">CBS 394.84</strain>
    </source>
</reference>
<keyword evidence="2 3" id="KW-0040">ANK repeat</keyword>
<dbReference type="InterPro" id="IPR002110">
    <property type="entry name" value="Ankyrin_rpt"/>
</dbReference>
<proteinExistence type="predicted"/>
<evidence type="ECO:0000256" key="5">
    <source>
        <dbReference type="SAM" id="MobiDB-lite"/>
    </source>
</evidence>
<dbReference type="EMBL" id="ML976615">
    <property type="protein sequence ID" value="KAF1849544.1"/>
    <property type="molecule type" value="Genomic_DNA"/>
</dbReference>
<dbReference type="SMART" id="SM00248">
    <property type="entry name" value="ANK"/>
    <property type="match status" value="6"/>
</dbReference>
<protein>
    <recommendedName>
        <fullName evidence="8">Fungal N-terminal domain-containing protein</fullName>
    </recommendedName>
</protein>
<dbReference type="PROSITE" id="PS50297">
    <property type="entry name" value="ANK_REP_REGION"/>
    <property type="match status" value="3"/>
</dbReference>
<evidence type="ECO:0000256" key="4">
    <source>
        <dbReference type="SAM" id="Coils"/>
    </source>
</evidence>
<sequence length="763" mass="85933">MSGLEIFGAVGAAATLLELAKKCSQRLEKIENTDRDIIALQKRVRTLTETITQVSDVLYDIRRQNDGQVEATEAEVAVWSHMDAVLKLCNKTLGKLNTRLDSLHHKHGKSKLSALPPDILRRTDDLSTYISVLSTLKGLFQLIFQSQQAVAQKSMHRAILDIRQTQESTLDGIRRGIDKINDQMQQQEKESPPSRSDSLLSFQPRSDIDAEITSLSDHLNGIMIAVTGVQKSRSVPRAPAIRSPDQSIPLNTSLSASTLASNEAKSLAKDSLPDITHVEPLRELAQRFKKQAEYDLEHRKYKDAVLHQLEAIECFRELHDAHNITFESYHDMMMVLAGIYKKLNNWEDAEKILKRAAKQPLTYEHTLGWKSTALNASLDTDHRAVISHHMAELLLEKFTSASKSLPPPVEGTGDHWVPLHEAESQAKRAFRIRRDHYGKDHDDFKKSVLLLVDIYTKFREKQIYVETYNDLYILDNEHRHNALLSSPSETNTSRSRSLVPSNNSDLVGAVKDHAMPFDDVISNISGATLDELEQIVDGKSIMMIAMDCISRGQCDRCEALVDKLLRLEVDRDAPFSYAVKRKRTENCRFLLRHGANINWLDSNGLTPLMHAIKLESFEMVVYLLSEGANVNITGVRGQSALHVSTQERNEWIFELLLKQDGLDIDATDDNGLTAMHLCAKQNNIGFARKLVHAGANLEIKDKSGRDRTPLWIAVKEDKYDFARMLLKSGAKVDLKSLPQSRSSDVRHLLKKHQSREISSGSGT</sequence>
<feature type="repeat" description="ANK" evidence="3">
    <location>
        <begin position="705"/>
        <end position="737"/>
    </location>
</feature>
<dbReference type="SUPFAM" id="SSF48403">
    <property type="entry name" value="Ankyrin repeat"/>
    <property type="match status" value="1"/>
</dbReference>
<name>A0A9P4LCV7_9PLEO</name>
<dbReference type="GeneID" id="63855015"/>
<accession>A0A9P4LCV7</accession>
<dbReference type="Proteomes" id="UP000800039">
    <property type="component" value="Unassembled WGS sequence"/>
</dbReference>
<keyword evidence="7" id="KW-1185">Reference proteome</keyword>
<evidence type="ECO:0000313" key="7">
    <source>
        <dbReference type="Proteomes" id="UP000800039"/>
    </source>
</evidence>
<keyword evidence="1" id="KW-0677">Repeat</keyword>
<feature type="repeat" description="ANK" evidence="3">
    <location>
        <begin position="570"/>
        <end position="602"/>
    </location>
</feature>
<keyword evidence="4" id="KW-0175">Coiled coil</keyword>
<organism evidence="6 7">
    <name type="scientific">Cucurbitaria berberidis CBS 394.84</name>
    <dbReference type="NCBI Taxonomy" id="1168544"/>
    <lineage>
        <taxon>Eukaryota</taxon>
        <taxon>Fungi</taxon>
        <taxon>Dikarya</taxon>
        <taxon>Ascomycota</taxon>
        <taxon>Pezizomycotina</taxon>
        <taxon>Dothideomycetes</taxon>
        <taxon>Pleosporomycetidae</taxon>
        <taxon>Pleosporales</taxon>
        <taxon>Pleosporineae</taxon>
        <taxon>Cucurbitariaceae</taxon>
        <taxon>Cucurbitaria</taxon>
    </lineage>
</organism>
<comment type="caution">
    <text evidence="6">The sequence shown here is derived from an EMBL/GenBank/DDBJ whole genome shotgun (WGS) entry which is preliminary data.</text>
</comment>
<feature type="region of interest" description="Disordered" evidence="5">
    <location>
        <begin position="738"/>
        <end position="763"/>
    </location>
</feature>